<comment type="similarity">
    <text evidence="4">Belongs to the peptidase M29 family.</text>
</comment>
<keyword evidence="8" id="KW-0378">Hydrolase</keyword>
<dbReference type="InterPro" id="IPR052170">
    <property type="entry name" value="M29_Exopeptidase"/>
</dbReference>
<evidence type="ECO:0000256" key="5">
    <source>
        <dbReference type="ARBA" id="ARBA00022438"/>
    </source>
</evidence>
<proteinExistence type="inferred from homology"/>
<evidence type="ECO:0000256" key="8">
    <source>
        <dbReference type="ARBA" id="ARBA00022801"/>
    </source>
</evidence>
<evidence type="ECO:0000256" key="2">
    <source>
        <dbReference type="ARBA" id="ARBA00001946"/>
    </source>
</evidence>
<comment type="cofactor">
    <cofactor evidence="3">
        <name>Zn(2+)</name>
        <dbReference type="ChEBI" id="CHEBI:29105"/>
    </cofactor>
</comment>
<dbReference type="PANTHER" id="PTHR34448">
    <property type="entry name" value="AMINOPEPTIDASE"/>
    <property type="match status" value="1"/>
</dbReference>
<dbReference type="AlphaFoldDB" id="A0A9D1V982"/>
<reference evidence="10" key="2">
    <citation type="submission" date="2021-04" db="EMBL/GenBank/DDBJ databases">
        <authorList>
            <person name="Gilroy R."/>
        </authorList>
    </citation>
    <scope>NUCLEOTIDE SEQUENCE</scope>
    <source>
        <strain evidence="10">811</strain>
    </source>
</reference>
<dbReference type="SUPFAM" id="SSF144052">
    <property type="entry name" value="Thermophilic metalloprotease-like"/>
    <property type="match status" value="1"/>
</dbReference>
<dbReference type="Proteomes" id="UP000824204">
    <property type="component" value="Unassembled WGS sequence"/>
</dbReference>
<evidence type="ECO:0000256" key="9">
    <source>
        <dbReference type="ARBA" id="ARBA00023049"/>
    </source>
</evidence>
<accession>A0A9D1V982</accession>
<dbReference type="Gene3D" id="3.40.1830.10">
    <property type="entry name" value="Thermophilic metalloprotease (M29)"/>
    <property type="match status" value="1"/>
</dbReference>
<dbReference type="GO" id="GO:0046872">
    <property type="term" value="F:metal ion binding"/>
    <property type="evidence" value="ECO:0007669"/>
    <property type="project" value="UniProtKB-KW"/>
</dbReference>
<evidence type="ECO:0000313" key="10">
    <source>
        <dbReference type="EMBL" id="HIX08374.1"/>
    </source>
</evidence>
<evidence type="ECO:0000256" key="7">
    <source>
        <dbReference type="ARBA" id="ARBA00022723"/>
    </source>
</evidence>
<dbReference type="InterPro" id="IPR035097">
    <property type="entry name" value="M29_N-terminal"/>
</dbReference>
<gene>
    <name evidence="10" type="ORF">H9741_07890</name>
</gene>
<name>A0A9D1V982_9FIRM</name>
<comment type="caution">
    <text evidence="10">The sequence shown here is derived from an EMBL/GenBank/DDBJ whole genome shotgun (WGS) entry which is preliminary data.</text>
</comment>
<dbReference type="PANTHER" id="PTHR34448:SF3">
    <property type="entry name" value="AMINOPEPTIDASE AMPS"/>
    <property type="match status" value="1"/>
</dbReference>
<dbReference type="EMBL" id="DXFX01000103">
    <property type="protein sequence ID" value="HIX08374.1"/>
    <property type="molecule type" value="Genomic_DNA"/>
</dbReference>
<comment type="cofactor">
    <cofactor evidence="2">
        <name>Mg(2+)</name>
        <dbReference type="ChEBI" id="CHEBI:18420"/>
    </cofactor>
</comment>
<dbReference type="InterPro" id="IPR000787">
    <property type="entry name" value="Peptidase_M29"/>
</dbReference>
<dbReference type="GO" id="GO:0006508">
    <property type="term" value="P:proteolysis"/>
    <property type="evidence" value="ECO:0007669"/>
    <property type="project" value="UniProtKB-KW"/>
</dbReference>
<dbReference type="Pfam" id="PF02073">
    <property type="entry name" value="Peptidase_M29"/>
    <property type="match status" value="1"/>
</dbReference>
<dbReference type="GO" id="GO:0008237">
    <property type="term" value="F:metallopeptidase activity"/>
    <property type="evidence" value="ECO:0007669"/>
    <property type="project" value="UniProtKB-KW"/>
</dbReference>
<keyword evidence="9" id="KW-0482">Metalloprotease</keyword>
<keyword evidence="6" id="KW-0645">Protease</keyword>
<comment type="cofactor">
    <cofactor evidence="1">
        <name>Co(2+)</name>
        <dbReference type="ChEBI" id="CHEBI:48828"/>
    </cofactor>
</comment>
<protein>
    <submittedName>
        <fullName evidence="10">Aminopeptidase</fullName>
    </submittedName>
</protein>
<sequence length="410" mass="45406">MQKTVLLNYAKLLARMGLNVQKGQEVIISAELDQPEFAAMCAEECYRAGAEKVVVEWTHQPVSRLGAEYKSEEILGTVPFWQQEKLRAQVRELPARLYLESADPDGLSGIDTEKYARAMQARQKIIKPFRDKMENKYQWCIAAVPGKSWAKKVFPHMPASAGMEKMWRTILQCSRAYEGNPIANWQEHNRALQARCAYLNGLGLTSLEYKSSNGTQLRVGLMKKGVFAAGSEKTLAGVEFNPNIPSEECFTSPKAGEAEGIVYSTKPLSWQGQLIRNFSVRFENGRATEVHAAQGGAALKKMISMDEGASRLGECALVPFDSPISNSGVLFFNTLFDENAACHLALGRGFTNCVDGYEQLTDEEMHAMGVNDSMIHVDFMIGNDDLCITGVTDTGARFPVFEGGNWAFKI</sequence>
<dbReference type="PRINTS" id="PR00919">
    <property type="entry name" value="THERMOPTASE"/>
</dbReference>
<organism evidence="10 11">
    <name type="scientific">Candidatus Borkfalkia faecipullorum</name>
    <dbReference type="NCBI Taxonomy" id="2838510"/>
    <lineage>
        <taxon>Bacteria</taxon>
        <taxon>Bacillati</taxon>
        <taxon>Bacillota</taxon>
        <taxon>Clostridia</taxon>
        <taxon>Christensenellales</taxon>
        <taxon>Christensenellaceae</taxon>
        <taxon>Candidatus Borkfalkia</taxon>
    </lineage>
</organism>
<reference evidence="10" key="1">
    <citation type="journal article" date="2021" name="PeerJ">
        <title>Extensive microbial diversity within the chicken gut microbiome revealed by metagenomics and culture.</title>
        <authorList>
            <person name="Gilroy R."/>
            <person name="Ravi A."/>
            <person name="Getino M."/>
            <person name="Pursley I."/>
            <person name="Horton D.L."/>
            <person name="Alikhan N.F."/>
            <person name="Baker D."/>
            <person name="Gharbi K."/>
            <person name="Hall N."/>
            <person name="Watson M."/>
            <person name="Adriaenssens E.M."/>
            <person name="Foster-Nyarko E."/>
            <person name="Jarju S."/>
            <person name="Secka A."/>
            <person name="Antonio M."/>
            <person name="Oren A."/>
            <person name="Chaudhuri R.R."/>
            <person name="La Ragione R."/>
            <person name="Hildebrand F."/>
            <person name="Pallen M.J."/>
        </authorList>
    </citation>
    <scope>NUCLEOTIDE SEQUENCE</scope>
    <source>
        <strain evidence="10">811</strain>
    </source>
</reference>
<keyword evidence="5 10" id="KW-0031">Aminopeptidase</keyword>
<keyword evidence="7" id="KW-0479">Metal-binding</keyword>
<evidence type="ECO:0000256" key="4">
    <source>
        <dbReference type="ARBA" id="ARBA00008236"/>
    </source>
</evidence>
<dbReference type="GO" id="GO:0004177">
    <property type="term" value="F:aminopeptidase activity"/>
    <property type="evidence" value="ECO:0007669"/>
    <property type="project" value="UniProtKB-KW"/>
</dbReference>
<evidence type="ECO:0000256" key="1">
    <source>
        <dbReference type="ARBA" id="ARBA00001941"/>
    </source>
</evidence>
<evidence type="ECO:0000313" key="11">
    <source>
        <dbReference type="Proteomes" id="UP000824204"/>
    </source>
</evidence>
<evidence type="ECO:0000256" key="6">
    <source>
        <dbReference type="ARBA" id="ARBA00022670"/>
    </source>
</evidence>
<evidence type="ECO:0000256" key="3">
    <source>
        <dbReference type="ARBA" id="ARBA00001947"/>
    </source>
</evidence>